<feature type="transmembrane region" description="Helical" evidence="7">
    <location>
        <begin position="115"/>
        <end position="136"/>
    </location>
</feature>
<feature type="transmembrane region" description="Helical" evidence="7">
    <location>
        <begin position="148"/>
        <end position="167"/>
    </location>
</feature>
<feature type="domain" description="Glycine transporter" evidence="8">
    <location>
        <begin position="5"/>
        <end position="79"/>
    </location>
</feature>
<gene>
    <name evidence="9" type="ORF">MKI79_00175</name>
</gene>
<sequence>MLLTVIYIIAITAEAMTGALSAGRRSMDWFGVILIACVTALGGGTVRDVVLGHYPLTWVKHPEYLILTTCAALFTILIANWMKHLRNMFLLLDALGLIGFTIIGSQVAIEMGHGFVVAGVAGVLTGVSGGILRDILCNDVPLVFRRELYASISFAAVVFYWVCLHYINLNLEITVILTLVFGFSLRVVAIYFGLEMPKFIYKEDDESSASSTDDH</sequence>
<feature type="transmembrane region" description="Helical" evidence="7">
    <location>
        <begin position="64"/>
        <end position="82"/>
    </location>
</feature>
<evidence type="ECO:0000313" key="10">
    <source>
        <dbReference type="Proteomes" id="UP001139701"/>
    </source>
</evidence>
<proteinExistence type="inferred from homology"/>
<keyword evidence="4 7" id="KW-0812">Transmembrane</keyword>
<dbReference type="AlphaFoldDB" id="A0A9X1WVM5"/>
<feature type="transmembrane region" description="Helical" evidence="7">
    <location>
        <begin position="173"/>
        <end position="194"/>
    </location>
</feature>
<keyword evidence="10" id="KW-1185">Reference proteome</keyword>
<dbReference type="Proteomes" id="UP001139701">
    <property type="component" value="Unassembled WGS sequence"/>
</dbReference>
<dbReference type="Pfam" id="PF03458">
    <property type="entry name" value="Gly_transporter"/>
    <property type="match status" value="2"/>
</dbReference>
<evidence type="ECO:0000313" key="9">
    <source>
        <dbReference type="EMBL" id="MCJ8145348.1"/>
    </source>
</evidence>
<dbReference type="PANTHER" id="PTHR30506">
    <property type="entry name" value="INNER MEMBRANE PROTEIN"/>
    <property type="match status" value="1"/>
</dbReference>
<evidence type="ECO:0000256" key="1">
    <source>
        <dbReference type="ARBA" id="ARBA00004651"/>
    </source>
</evidence>
<keyword evidence="3" id="KW-1003">Cell membrane</keyword>
<reference evidence="9" key="1">
    <citation type="submission" date="2022-02" db="EMBL/GenBank/DDBJ databases">
        <title>Acinetobacter A3.8 sp. nov., isolated from Sediment (Zhairuo Island).</title>
        <authorList>
            <person name="Zheng K."/>
        </authorList>
    </citation>
    <scope>NUCLEOTIDE SEQUENCE</scope>
    <source>
        <strain evidence="9">A3.8</strain>
    </source>
</reference>
<accession>A0A9X1WVM5</accession>
<evidence type="ECO:0000256" key="5">
    <source>
        <dbReference type="ARBA" id="ARBA00022989"/>
    </source>
</evidence>
<evidence type="ECO:0000259" key="8">
    <source>
        <dbReference type="Pfam" id="PF03458"/>
    </source>
</evidence>
<evidence type="ECO:0000256" key="4">
    <source>
        <dbReference type="ARBA" id="ARBA00022692"/>
    </source>
</evidence>
<evidence type="ECO:0000256" key="7">
    <source>
        <dbReference type="SAM" id="Phobius"/>
    </source>
</evidence>
<protein>
    <submittedName>
        <fullName evidence="9">Trimeric intracellular cation channel family protein</fullName>
    </submittedName>
</protein>
<name>A0A9X1WVM5_9GAMM</name>
<organism evidence="9 10">
    <name type="scientific">Acinetobacter sedimenti</name>
    <dbReference type="NCBI Taxonomy" id="2919922"/>
    <lineage>
        <taxon>Bacteria</taxon>
        <taxon>Pseudomonadati</taxon>
        <taxon>Pseudomonadota</taxon>
        <taxon>Gammaproteobacteria</taxon>
        <taxon>Moraxellales</taxon>
        <taxon>Moraxellaceae</taxon>
        <taxon>Acinetobacter</taxon>
    </lineage>
</organism>
<comment type="subcellular location">
    <subcellularLocation>
        <location evidence="1">Cell membrane</location>
        <topology evidence="1">Multi-pass membrane protein</topology>
    </subcellularLocation>
</comment>
<keyword evidence="6 7" id="KW-0472">Membrane</keyword>
<dbReference type="InterPro" id="IPR005115">
    <property type="entry name" value="Gly_transporter"/>
</dbReference>
<evidence type="ECO:0000256" key="2">
    <source>
        <dbReference type="ARBA" id="ARBA00008193"/>
    </source>
</evidence>
<keyword evidence="5 7" id="KW-1133">Transmembrane helix</keyword>
<dbReference type="PANTHER" id="PTHR30506:SF3">
    <property type="entry name" value="UPF0126 INNER MEMBRANE PROTEIN YADS-RELATED"/>
    <property type="match status" value="1"/>
</dbReference>
<evidence type="ECO:0000256" key="6">
    <source>
        <dbReference type="ARBA" id="ARBA00023136"/>
    </source>
</evidence>
<comment type="caution">
    <text evidence="9">The sequence shown here is derived from an EMBL/GenBank/DDBJ whole genome shotgun (WGS) entry which is preliminary data.</text>
</comment>
<evidence type="ECO:0000256" key="3">
    <source>
        <dbReference type="ARBA" id="ARBA00022475"/>
    </source>
</evidence>
<dbReference type="GO" id="GO:0005886">
    <property type="term" value="C:plasma membrane"/>
    <property type="evidence" value="ECO:0007669"/>
    <property type="project" value="UniProtKB-SubCell"/>
</dbReference>
<feature type="transmembrane region" description="Helical" evidence="7">
    <location>
        <begin position="89"/>
        <end position="109"/>
    </location>
</feature>
<dbReference type="EMBL" id="JAKUML010000001">
    <property type="protein sequence ID" value="MCJ8145348.1"/>
    <property type="molecule type" value="Genomic_DNA"/>
</dbReference>
<dbReference type="RefSeq" id="WP_241569877.1">
    <property type="nucleotide sequence ID" value="NZ_JAKUML010000001.1"/>
</dbReference>
<comment type="similarity">
    <text evidence="2">Belongs to the UPF0126 family.</text>
</comment>
<feature type="domain" description="Glycine transporter" evidence="8">
    <location>
        <begin position="91"/>
        <end position="163"/>
    </location>
</feature>